<dbReference type="AlphaFoldDB" id="A0A5R8KAU0"/>
<dbReference type="Proteomes" id="UP000306196">
    <property type="component" value="Unassembled WGS sequence"/>
</dbReference>
<sequence length="291" mass="27844">MFEGEGDVAAGGGQGGLPRRVDGEGILAEEEFEAVDGAVVVGVIAWLGVGGIGSGEVLLLPLGVTLSGGECEIDPVGEELFGGEVAFGGGERWHAWDAVAAETFEDHGAGGVAGNAEAIGGIAAVVDQGSTDEVGEIGGGGGAGIPGSGGGASGLVALDAVDFKVGADTPFKGGALVIGGGQGWQDVGVGDRLGKIAGVAECGDLVLGSCGGFEEAVHLLGVEAEGVAADRGVAGAAFVATGVAPSLGGAGGRDGFGLAFFGDEVGVGLIFAPFVGEAVDVGGSFDEEAGF</sequence>
<evidence type="ECO:0000313" key="2">
    <source>
        <dbReference type="Proteomes" id="UP000306196"/>
    </source>
</evidence>
<name>A0A5R8KAU0_9BACT</name>
<keyword evidence="2" id="KW-1185">Reference proteome</keyword>
<evidence type="ECO:0000313" key="1">
    <source>
        <dbReference type="EMBL" id="TLD69421.1"/>
    </source>
</evidence>
<protein>
    <submittedName>
        <fullName evidence="1">Uncharacterized protein</fullName>
    </submittedName>
</protein>
<organism evidence="1 2">
    <name type="scientific">Phragmitibacter flavus</name>
    <dbReference type="NCBI Taxonomy" id="2576071"/>
    <lineage>
        <taxon>Bacteria</taxon>
        <taxon>Pseudomonadati</taxon>
        <taxon>Verrucomicrobiota</taxon>
        <taxon>Verrucomicrobiia</taxon>
        <taxon>Verrucomicrobiales</taxon>
        <taxon>Verrucomicrobiaceae</taxon>
        <taxon>Phragmitibacter</taxon>
    </lineage>
</organism>
<proteinExistence type="predicted"/>
<gene>
    <name evidence="1" type="ORF">FEM03_17405</name>
</gene>
<comment type="caution">
    <text evidence="1">The sequence shown here is derived from an EMBL/GenBank/DDBJ whole genome shotgun (WGS) entry which is preliminary data.</text>
</comment>
<dbReference type="EMBL" id="VAUV01000013">
    <property type="protein sequence ID" value="TLD69421.1"/>
    <property type="molecule type" value="Genomic_DNA"/>
</dbReference>
<reference evidence="1 2" key="1">
    <citation type="submission" date="2019-05" db="EMBL/GenBank/DDBJ databases">
        <title>Verrucobacter flavum gen. nov., sp. nov. a new member of the family Verrucomicrobiaceae.</title>
        <authorList>
            <person name="Szuroczki S."/>
            <person name="Abbaszade G."/>
            <person name="Szabo A."/>
            <person name="Felfoldi T."/>
            <person name="Schumann P."/>
            <person name="Boka K."/>
            <person name="Keki Z."/>
            <person name="Toumi M."/>
            <person name="Toth E."/>
        </authorList>
    </citation>
    <scope>NUCLEOTIDE SEQUENCE [LARGE SCALE GENOMIC DNA]</scope>
    <source>
        <strain evidence="1 2">MG-N-17</strain>
    </source>
</reference>
<accession>A0A5R8KAU0</accession>